<proteinExistence type="inferred from homology"/>
<feature type="compositionally biased region" description="Basic and acidic residues" evidence="3">
    <location>
        <begin position="114"/>
        <end position="129"/>
    </location>
</feature>
<accession>A0A858QB75</accession>
<feature type="domain" description="LptD C-terminal" evidence="4">
    <location>
        <begin position="582"/>
        <end position="982"/>
    </location>
</feature>
<feature type="region of interest" description="Disordered" evidence="3">
    <location>
        <begin position="114"/>
        <end position="216"/>
    </location>
</feature>
<reference evidence="6" key="1">
    <citation type="submission" date="2019-12" db="EMBL/GenBank/DDBJ databases">
        <authorList>
            <person name="Awala S.I."/>
            <person name="Rhee S.K."/>
        </authorList>
    </citation>
    <scope>NUCLEOTIDE SEQUENCE [LARGE SCALE GENOMIC DNA]</scope>
    <source>
        <strain evidence="6">IM1</strain>
    </source>
</reference>
<name>A0A858QB75_9GAMM</name>
<keyword evidence="2" id="KW-0732">Signal</keyword>
<protein>
    <recommendedName>
        <fullName evidence="2">LPS-assembly protein LptD</fullName>
    </recommendedName>
</protein>
<organism evidence="5 6">
    <name type="scientific">Methylococcus geothermalis</name>
    <dbReference type="NCBI Taxonomy" id="2681310"/>
    <lineage>
        <taxon>Bacteria</taxon>
        <taxon>Pseudomonadati</taxon>
        <taxon>Pseudomonadota</taxon>
        <taxon>Gammaproteobacteria</taxon>
        <taxon>Methylococcales</taxon>
        <taxon>Methylococcaceae</taxon>
        <taxon>Methylococcus</taxon>
    </lineage>
</organism>
<evidence type="ECO:0000256" key="1">
    <source>
        <dbReference type="ARBA" id="ARBA00023237"/>
    </source>
</evidence>
<comment type="subunit">
    <text evidence="2">Component of the lipopolysaccharide transport and assembly complex. Interacts with LptE and LptA.</text>
</comment>
<keyword evidence="6" id="KW-1185">Reference proteome</keyword>
<dbReference type="InterPro" id="IPR007543">
    <property type="entry name" value="LptD_C"/>
</dbReference>
<dbReference type="PANTHER" id="PTHR30189:SF1">
    <property type="entry name" value="LPS-ASSEMBLY PROTEIN LPTD"/>
    <property type="match status" value="1"/>
</dbReference>
<comment type="similarity">
    <text evidence="2">Belongs to the LptD family.</text>
</comment>
<evidence type="ECO:0000313" key="5">
    <source>
        <dbReference type="EMBL" id="QJD31148.1"/>
    </source>
</evidence>
<feature type="compositionally biased region" description="Acidic residues" evidence="3">
    <location>
        <begin position="167"/>
        <end position="177"/>
    </location>
</feature>
<dbReference type="InterPro" id="IPR050218">
    <property type="entry name" value="LptD"/>
</dbReference>
<feature type="compositionally biased region" description="Low complexity" evidence="3">
    <location>
        <begin position="136"/>
        <end position="148"/>
    </location>
</feature>
<dbReference type="EMBL" id="CP046565">
    <property type="protein sequence ID" value="QJD31148.1"/>
    <property type="molecule type" value="Genomic_DNA"/>
</dbReference>
<dbReference type="PANTHER" id="PTHR30189">
    <property type="entry name" value="LPS-ASSEMBLY PROTEIN"/>
    <property type="match status" value="1"/>
</dbReference>
<keyword evidence="1 2" id="KW-0998">Cell outer membrane</keyword>
<gene>
    <name evidence="2 5" type="primary">lptD</name>
    <name evidence="5" type="ORF">GNH96_15170</name>
</gene>
<dbReference type="AlphaFoldDB" id="A0A858QB75"/>
<dbReference type="Pfam" id="PF04453">
    <property type="entry name" value="LptD"/>
    <property type="match status" value="1"/>
</dbReference>
<evidence type="ECO:0000313" key="6">
    <source>
        <dbReference type="Proteomes" id="UP000503004"/>
    </source>
</evidence>
<comment type="caution">
    <text evidence="2">Lacks conserved residue(s) required for the propagation of feature annotation.</text>
</comment>
<dbReference type="GO" id="GO:0015920">
    <property type="term" value="P:lipopolysaccharide transport"/>
    <property type="evidence" value="ECO:0007669"/>
    <property type="project" value="InterPro"/>
</dbReference>
<keyword evidence="2" id="KW-0472">Membrane</keyword>
<dbReference type="HAMAP" id="MF_01411">
    <property type="entry name" value="LPS_assembly_LptD"/>
    <property type="match status" value="1"/>
</dbReference>
<comment type="function">
    <text evidence="2">Together with LptE, is involved in the assembly of lipopolysaccharide (LPS) at the surface of the outer membrane.</text>
</comment>
<feature type="compositionally biased region" description="Acidic residues" evidence="3">
    <location>
        <begin position="189"/>
        <end position="200"/>
    </location>
</feature>
<sequence>MRAAWLSVLSSLVQAYPGPLFQGFLRFDDPVVLHRCPRSLVRPRRRSVGLILGGPEPVPSNAEAVSGAACVSRPLRTAVLMTLAAAWHQPVLAAGNWNCARSTDDKQWECVAKKKDGGAEAPVEPERKAQPARPGEAALPASRPPARLAEPRIAEPPPQGRFVAGPADDEEEETEAAETEKEVPAETPEVAEGETAEESETPPSARAPRPETPLAASRFVPSGTVSVQREAAAPQAVAVNAPSAPTGWTCRPQKESRSWDCNLVGPDPRGVARPVGAAGEPPADWAQATTITEYDEQRFDRLLGMMPSNPWAGTCARGKRESDAAKDFLLTSKDRLARKRAPVEVHGDYGEMDDQEVATFTGNAEVTRYDQHVRGDFLSLNTEADTVNARGSVFYREKGLAFSSDTAFMRMEEDKGVLRNSQFIVETMPSRGVARVAHMDSDTRSRYETATYTTCPPGNTDWLLHADEVTIDKETGRGDATHAWMEFKGVPMFYTPYMDFPVDDRRQSGFLSPTFGQSKVNGFNVSVPYYFNLAPDYDLTVQAREMTSRGPLFGGDFRWLTEHQRVRLLGEIIPEDSQEKKARGQAGFDAMGRWTDNLFTLVDLNYVSDSQYLNQLNNTLGLVSNTFVQSQAYADYTYSNGSVRLLSDYYQNIDPSIPVEQTPYYRLPSLRGNYNEQIGDTGFRFQTNAEVVNFGHGGSNVKGQRLNVRPQISYPIQSPGSFLIPSVALQNTTYMLQNQAAGTANSLNRVAPIFSVDSGLVFDRDFELGSASLRQTLEPRVFYTYVPKINQNDYPIFDSNYYDFTYYQLFRTNRFAGADRLADMNQVTVALTSRFIDQETGWERLTASLGKVFFVTDPSVTLVNPYGSNPLGVVLGPDQGQLTYDNYNKSYANVIGKVDTRLTETFSLGGETQISPYTGRFERGSAGLQYNDRQNNLLNLSYRYRVPLPNQPAIEQTATIGQNTTALNNTDVSFRIPFLKDWHLIGRWQYSLLYNRTLESLVGLEHETCCWRFTVLGREYLNGVNQSNDPTTNTAIFVQMELKGLTRLGDQVDRFLYRAINGYRMPNEDF</sequence>
<dbReference type="GO" id="GO:0009279">
    <property type="term" value="C:cell outer membrane"/>
    <property type="evidence" value="ECO:0007669"/>
    <property type="project" value="UniProtKB-SubCell"/>
</dbReference>
<dbReference type="KEGG" id="metu:GNH96_15170"/>
<dbReference type="GO" id="GO:0043165">
    <property type="term" value="P:Gram-negative-bacterium-type cell outer membrane assembly"/>
    <property type="evidence" value="ECO:0007669"/>
    <property type="project" value="UniProtKB-UniRule"/>
</dbReference>
<evidence type="ECO:0000256" key="2">
    <source>
        <dbReference type="HAMAP-Rule" id="MF_01411"/>
    </source>
</evidence>
<comment type="subcellular location">
    <subcellularLocation>
        <location evidence="2">Cell outer membrane</location>
    </subcellularLocation>
</comment>
<dbReference type="Proteomes" id="UP000503004">
    <property type="component" value="Chromosome"/>
</dbReference>
<dbReference type="InterPro" id="IPR020889">
    <property type="entry name" value="LipoPS_assembly_LptD"/>
</dbReference>
<evidence type="ECO:0000256" key="3">
    <source>
        <dbReference type="SAM" id="MobiDB-lite"/>
    </source>
</evidence>
<dbReference type="GO" id="GO:1990351">
    <property type="term" value="C:transporter complex"/>
    <property type="evidence" value="ECO:0007669"/>
    <property type="project" value="TreeGrafter"/>
</dbReference>
<evidence type="ECO:0000259" key="4">
    <source>
        <dbReference type="Pfam" id="PF04453"/>
    </source>
</evidence>